<organism evidence="1 2">
    <name type="scientific">Conidiobolus coronatus (strain ATCC 28846 / CBS 209.66 / NRRL 28638)</name>
    <name type="common">Delacroixia coronata</name>
    <dbReference type="NCBI Taxonomy" id="796925"/>
    <lineage>
        <taxon>Eukaryota</taxon>
        <taxon>Fungi</taxon>
        <taxon>Fungi incertae sedis</taxon>
        <taxon>Zoopagomycota</taxon>
        <taxon>Entomophthoromycotina</taxon>
        <taxon>Entomophthoromycetes</taxon>
        <taxon>Entomophthorales</taxon>
        <taxon>Ancylistaceae</taxon>
        <taxon>Conidiobolus</taxon>
    </lineage>
</organism>
<dbReference type="FunFam" id="3.30.1330.40:FF:000024">
    <property type="entry name" value="Enamine deaminase RidA"/>
    <property type="match status" value="1"/>
</dbReference>
<protein>
    <submittedName>
        <fullName evidence="1">Endoribonuclease L-PSP</fullName>
    </submittedName>
</protein>
<dbReference type="SUPFAM" id="SSF55298">
    <property type="entry name" value="YjgF-like"/>
    <property type="match status" value="1"/>
</dbReference>
<dbReference type="GO" id="GO:0005739">
    <property type="term" value="C:mitochondrion"/>
    <property type="evidence" value="ECO:0007669"/>
    <property type="project" value="TreeGrafter"/>
</dbReference>
<proteinExistence type="predicted"/>
<keyword evidence="2" id="KW-1185">Reference proteome</keyword>
<evidence type="ECO:0000313" key="1">
    <source>
        <dbReference type="EMBL" id="KXN69056.1"/>
    </source>
</evidence>
<gene>
    <name evidence="1" type="ORF">CONCODRAFT_59729</name>
</gene>
<dbReference type="AlphaFoldDB" id="A0A137P1W8"/>
<dbReference type="PANTHER" id="PTHR11803:SF48">
    <property type="entry name" value="2-AMINOMUCONATE DEAMINASE"/>
    <property type="match status" value="1"/>
</dbReference>
<dbReference type="GO" id="GO:0019239">
    <property type="term" value="F:deaminase activity"/>
    <property type="evidence" value="ECO:0007669"/>
    <property type="project" value="TreeGrafter"/>
</dbReference>
<evidence type="ECO:0000313" key="2">
    <source>
        <dbReference type="Proteomes" id="UP000070444"/>
    </source>
</evidence>
<reference evidence="1 2" key="1">
    <citation type="journal article" date="2015" name="Genome Biol. Evol.">
        <title>Phylogenomic analyses indicate that early fungi evolved digesting cell walls of algal ancestors of land plants.</title>
        <authorList>
            <person name="Chang Y."/>
            <person name="Wang S."/>
            <person name="Sekimoto S."/>
            <person name="Aerts A.L."/>
            <person name="Choi C."/>
            <person name="Clum A."/>
            <person name="LaButti K.M."/>
            <person name="Lindquist E.A."/>
            <person name="Yee Ngan C."/>
            <person name="Ohm R.A."/>
            <person name="Salamov A.A."/>
            <person name="Grigoriev I.V."/>
            <person name="Spatafora J.W."/>
            <person name="Berbee M.L."/>
        </authorList>
    </citation>
    <scope>NUCLEOTIDE SEQUENCE [LARGE SCALE GENOMIC DNA]</scope>
    <source>
        <strain evidence="1 2">NRRL 28638</strain>
    </source>
</reference>
<dbReference type="PANTHER" id="PTHR11803">
    <property type="entry name" value="2-IMINOBUTANOATE/2-IMINOPROPANOATE DEAMINASE RIDA"/>
    <property type="match status" value="1"/>
</dbReference>
<dbReference type="CDD" id="cd00448">
    <property type="entry name" value="YjgF_YER057c_UK114_family"/>
    <property type="match status" value="1"/>
</dbReference>
<dbReference type="GO" id="GO:0005829">
    <property type="term" value="C:cytosol"/>
    <property type="evidence" value="ECO:0007669"/>
    <property type="project" value="TreeGrafter"/>
</dbReference>
<sequence>MGVNGEAIILSDRAQALASYPHARKLNGLVYVSGISSRRFDNTYEGVTTLEDGTVKLDIKAQTRAVIENIKVILERSGSSLDNIVDLTVFLVNMEDYKGFNEVYNEYFKADTGPSRTTVAVHQLPNPNLLIEIKSIATYQQ</sequence>
<dbReference type="InterPro" id="IPR035959">
    <property type="entry name" value="RutC-like_sf"/>
</dbReference>
<dbReference type="OMA" id="TAHRTLY"/>
<dbReference type="Gene3D" id="3.30.1330.40">
    <property type="entry name" value="RutC-like"/>
    <property type="match status" value="1"/>
</dbReference>
<dbReference type="STRING" id="796925.A0A137P1W8"/>
<dbReference type="EMBL" id="KQ964550">
    <property type="protein sequence ID" value="KXN69056.1"/>
    <property type="molecule type" value="Genomic_DNA"/>
</dbReference>
<dbReference type="Pfam" id="PF01042">
    <property type="entry name" value="Ribonuc_L-PSP"/>
    <property type="match status" value="1"/>
</dbReference>
<accession>A0A137P1W8</accession>
<dbReference type="OrthoDB" id="309640at2759"/>
<dbReference type="Proteomes" id="UP000070444">
    <property type="component" value="Unassembled WGS sequence"/>
</dbReference>
<dbReference type="InterPro" id="IPR006175">
    <property type="entry name" value="YjgF/YER057c/UK114"/>
</dbReference>
<name>A0A137P1W8_CONC2</name>